<reference evidence="3" key="1">
    <citation type="submission" date="2020-10" db="EMBL/GenBank/DDBJ databases">
        <authorList>
            <person name="Gilroy R."/>
        </authorList>
    </citation>
    <scope>NUCLEOTIDE SEQUENCE</scope>
    <source>
        <strain evidence="3">10192</strain>
    </source>
</reference>
<dbReference type="PANTHER" id="PTHR46797">
    <property type="entry name" value="HTH-TYPE TRANSCRIPTIONAL REGULATOR"/>
    <property type="match status" value="1"/>
</dbReference>
<evidence type="ECO:0000313" key="3">
    <source>
        <dbReference type="EMBL" id="MBO8430924.1"/>
    </source>
</evidence>
<dbReference type="Proteomes" id="UP000823632">
    <property type="component" value="Unassembled WGS sequence"/>
</dbReference>
<gene>
    <name evidence="3" type="ORF">IAC76_06005</name>
</gene>
<dbReference type="InterPro" id="IPR010982">
    <property type="entry name" value="Lambda_DNA-bd_dom_sf"/>
</dbReference>
<proteinExistence type="predicted"/>
<dbReference type="Pfam" id="PF01381">
    <property type="entry name" value="HTH_3"/>
    <property type="match status" value="1"/>
</dbReference>
<feature type="domain" description="HTH cro/C1-type" evidence="2">
    <location>
        <begin position="14"/>
        <end position="69"/>
    </location>
</feature>
<evidence type="ECO:0000259" key="2">
    <source>
        <dbReference type="PROSITE" id="PS50943"/>
    </source>
</evidence>
<accession>A0A9D9GZU2</accession>
<dbReference type="Gene3D" id="1.10.260.40">
    <property type="entry name" value="lambda repressor-like DNA-binding domains"/>
    <property type="match status" value="1"/>
</dbReference>
<name>A0A9D9GZU2_9BACT</name>
<dbReference type="PROSITE" id="PS50943">
    <property type="entry name" value="HTH_CROC1"/>
    <property type="match status" value="1"/>
</dbReference>
<dbReference type="GO" id="GO:0005829">
    <property type="term" value="C:cytosol"/>
    <property type="evidence" value="ECO:0007669"/>
    <property type="project" value="TreeGrafter"/>
</dbReference>
<keyword evidence="1" id="KW-0238">DNA-binding</keyword>
<dbReference type="AlphaFoldDB" id="A0A9D9GZU2"/>
<sequence length="76" mass="8598">MDKKDILKEFGRNLKAERNRAGLSQEQLAEKIGLSYGQVIGTIERGETNTSLSVIVSIMNALDLDFEKLFDRKLIK</sequence>
<reference evidence="3" key="2">
    <citation type="journal article" date="2021" name="PeerJ">
        <title>Extensive microbial diversity within the chicken gut microbiome revealed by metagenomics and culture.</title>
        <authorList>
            <person name="Gilroy R."/>
            <person name="Ravi A."/>
            <person name="Getino M."/>
            <person name="Pursley I."/>
            <person name="Horton D.L."/>
            <person name="Alikhan N.F."/>
            <person name="Baker D."/>
            <person name="Gharbi K."/>
            <person name="Hall N."/>
            <person name="Watson M."/>
            <person name="Adriaenssens E.M."/>
            <person name="Foster-Nyarko E."/>
            <person name="Jarju S."/>
            <person name="Secka A."/>
            <person name="Antonio M."/>
            <person name="Oren A."/>
            <person name="Chaudhuri R.R."/>
            <person name="La Ragione R."/>
            <person name="Hildebrand F."/>
            <person name="Pallen M.J."/>
        </authorList>
    </citation>
    <scope>NUCLEOTIDE SEQUENCE</scope>
    <source>
        <strain evidence="3">10192</strain>
    </source>
</reference>
<dbReference type="SUPFAM" id="SSF47413">
    <property type="entry name" value="lambda repressor-like DNA-binding domains"/>
    <property type="match status" value="1"/>
</dbReference>
<organism evidence="3 4">
    <name type="scientific">Candidatus Scatousia excrementipullorum</name>
    <dbReference type="NCBI Taxonomy" id="2840936"/>
    <lineage>
        <taxon>Bacteria</taxon>
        <taxon>Candidatus Scatousia</taxon>
    </lineage>
</organism>
<evidence type="ECO:0000313" key="4">
    <source>
        <dbReference type="Proteomes" id="UP000823632"/>
    </source>
</evidence>
<protein>
    <submittedName>
        <fullName evidence="3">Helix-turn-helix transcriptional regulator</fullName>
    </submittedName>
</protein>
<dbReference type="EMBL" id="JADIND010000127">
    <property type="protein sequence ID" value="MBO8430924.1"/>
    <property type="molecule type" value="Genomic_DNA"/>
</dbReference>
<comment type="caution">
    <text evidence="3">The sequence shown here is derived from an EMBL/GenBank/DDBJ whole genome shotgun (WGS) entry which is preliminary data.</text>
</comment>
<dbReference type="GO" id="GO:0003700">
    <property type="term" value="F:DNA-binding transcription factor activity"/>
    <property type="evidence" value="ECO:0007669"/>
    <property type="project" value="TreeGrafter"/>
</dbReference>
<dbReference type="GO" id="GO:0003677">
    <property type="term" value="F:DNA binding"/>
    <property type="evidence" value="ECO:0007669"/>
    <property type="project" value="UniProtKB-KW"/>
</dbReference>
<evidence type="ECO:0000256" key="1">
    <source>
        <dbReference type="ARBA" id="ARBA00023125"/>
    </source>
</evidence>
<dbReference type="PANTHER" id="PTHR46797:SF1">
    <property type="entry name" value="METHYLPHOSPHONATE SYNTHASE"/>
    <property type="match status" value="1"/>
</dbReference>
<dbReference type="InterPro" id="IPR001387">
    <property type="entry name" value="Cro/C1-type_HTH"/>
</dbReference>
<dbReference type="SMART" id="SM00530">
    <property type="entry name" value="HTH_XRE"/>
    <property type="match status" value="1"/>
</dbReference>
<dbReference type="CDD" id="cd00093">
    <property type="entry name" value="HTH_XRE"/>
    <property type="match status" value="1"/>
</dbReference>
<dbReference type="InterPro" id="IPR050807">
    <property type="entry name" value="TransReg_Diox_bact_type"/>
</dbReference>